<reference evidence="1 2" key="1">
    <citation type="submission" date="2013-08" db="EMBL/GenBank/DDBJ databases">
        <title>An opportunistic ruminal bacterium that causes liver abscesses in cattle.</title>
        <authorList>
            <person name="Benahmed F.H."/>
            <person name="Rasmussen M."/>
            <person name="Harbottle H."/>
            <person name="Soppet D."/>
            <person name="Nagaraja T.G."/>
            <person name="Davidson M."/>
        </authorList>
    </citation>
    <scope>NUCLEOTIDE SEQUENCE [LARGE SCALE GENOMIC DNA]</scope>
    <source>
        <strain evidence="1 2">B35</strain>
    </source>
</reference>
<dbReference type="OrthoDB" id="86125at2"/>
<evidence type="ECO:0000313" key="1">
    <source>
        <dbReference type="EMBL" id="KID50021.1"/>
    </source>
</evidence>
<comment type="caution">
    <text evidence="1">The sequence shown here is derived from an EMBL/GenBank/DDBJ whole genome shotgun (WGS) entry which is preliminary data.</text>
</comment>
<dbReference type="Proteomes" id="UP000031184">
    <property type="component" value="Unassembled WGS sequence"/>
</dbReference>
<organism evidence="1 2">
    <name type="scientific">Fusobacterium necrophorum subsp. funduliforme B35</name>
    <dbReference type="NCBI Taxonomy" id="1226633"/>
    <lineage>
        <taxon>Bacteria</taxon>
        <taxon>Fusobacteriati</taxon>
        <taxon>Fusobacteriota</taxon>
        <taxon>Fusobacteriia</taxon>
        <taxon>Fusobacteriales</taxon>
        <taxon>Fusobacteriaceae</taxon>
        <taxon>Fusobacterium</taxon>
    </lineage>
</organism>
<proteinExistence type="predicted"/>
<dbReference type="PANTHER" id="PTHR30354:SF7">
    <property type="entry name" value="BLL7963 PROTEIN"/>
    <property type="match status" value="1"/>
</dbReference>
<dbReference type="EMBL" id="AUZI01000010">
    <property type="protein sequence ID" value="KID50021.1"/>
    <property type="molecule type" value="Genomic_DNA"/>
</dbReference>
<dbReference type="GO" id="GO:0015128">
    <property type="term" value="F:gluconate transmembrane transporter activity"/>
    <property type="evidence" value="ECO:0007669"/>
    <property type="project" value="InterPro"/>
</dbReference>
<accession>A0A017H3M8</accession>
<gene>
    <name evidence="1" type="ORF">C095_02515</name>
</gene>
<name>A0A017H3M8_9FUSO</name>
<dbReference type="AlphaFoldDB" id="A0A017H3M8"/>
<dbReference type="PANTHER" id="PTHR30354">
    <property type="entry name" value="GNT FAMILY GLUCONATE TRANSPORTER"/>
    <property type="match status" value="1"/>
</dbReference>
<sequence>MSDFFQIAVLFIAILLFSILAFKRISAVILGPLLAIFIILSTRMPIFQTMLENYMKTAADYVQKYFLIFFLGALFGVIYQHTHAAEAIANKLIKITKGKYTASLIMFITGILTFGGISGFVVFFAIYPIAVQLFRESKLTRRLMPAAISAGTWTWSMNAPASPSIQNVIPMRSLGTTALASTVPGFAAMIAQIVLIVIWLEYRSKTMTSRGLLFDDPSLKPLEEAGRVYEDSELPSAGLAIIPPIVILILFNVVKLPLEAAVLGGCILAILFFYKRISNGVDGWIDVLNKGAQNSVTAILNTALVVGFAGVASKTTGFGLLIDKLKRIKMSPAWFVAITVAISAGAAGSASGGLGVAFAALGDVYKTLNISPESIHRIAAIAAGTLDSLPHQGAQITLLGICSLTHKEGYLDIGVTQILIPAIALICVCIPLIQLGL</sequence>
<dbReference type="GO" id="GO:0005886">
    <property type="term" value="C:plasma membrane"/>
    <property type="evidence" value="ECO:0007669"/>
    <property type="project" value="TreeGrafter"/>
</dbReference>
<dbReference type="InterPro" id="IPR003474">
    <property type="entry name" value="Glcn_transporter"/>
</dbReference>
<dbReference type="RefSeq" id="WP_039121265.1">
    <property type="nucleotide sequence ID" value="NZ_AOJP01000011.1"/>
</dbReference>
<protein>
    <submittedName>
        <fullName evidence="1">Propionate permease</fullName>
    </submittedName>
</protein>
<evidence type="ECO:0000313" key="2">
    <source>
        <dbReference type="Proteomes" id="UP000031184"/>
    </source>
</evidence>
<dbReference type="PATRIC" id="fig|1226633.4.peg.501"/>